<protein>
    <submittedName>
        <fullName evidence="1">YD repeat-containing protein</fullName>
    </submittedName>
</protein>
<keyword evidence="2" id="KW-1185">Reference proteome</keyword>
<sequence>MLISAAWVQSWRAERRKKQRSPWDMADEEVQPAIDDYLEALQQYRFDTPAVGIRSAEGWHERYDWDDNKQRAAVAALQSSTSLTCADLDTVCALHTGCATQRAGTSR</sequence>
<dbReference type="EMBL" id="SLWM01000024">
    <property type="protein sequence ID" value="TCO12885.1"/>
    <property type="molecule type" value="Genomic_DNA"/>
</dbReference>
<reference evidence="1 2" key="1">
    <citation type="journal article" date="2015" name="Stand. Genomic Sci.">
        <title>Genomic Encyclopedia of Bacterial and Archaeal Type Strains, Phase III: the genomes of soil and plant-associated and newly described type strains.</title>
        <authorList>
            <person name="Whitman W.B."/>
            <person name="Woyke T."/>
            <person name="Klenk H.P."/>
            <person name="Zhou Y."/>
            <person name="Lilburn T.G."/>
            <person name="Beck B.J."/>
            <person name="De Vos P."/>
            <person name="Vandamme P."/>
            <person name="Eisen J.A."/>
            <person name="Garrity G."/>
            <person name="Hugenholtz P."/>
            <person name="Kyrpides N.C."/>
        </authorList>
    </citation>
    <scope>NUCLEOTIDE SEQUENCE [LARGE SCALE GENOMIC DNA]</scope>
    <source>
        <strain evidence="1 2">VKM Ac-2538</strain>
    </source>
</reference>
<accession>A0ABY2B9L8</accession>
<gene>
    <name evidence="1" type="ORF">EV644_1249</name>
</gene>
<organism evidence="1 2">
    <name type="scientific">Kribbella orskensis</name>
    <dbReference type="NCBI Taxonomy" id="2512216"/>
    <lineage>
        <taxon>Bacteria</taxon>
        <taxon>Bacillati</taxon>
        <taxon>Actinomycetota</taxon>
        <taxon>Actinomycetes</taxon>
        <taxon>Propionibacteriales</taxon>
        <taxon>Kribbellaceae</taxon>
        <taxon>Kribbella</taxon>
    </lineage>
</organism>
<proteinExistence type="predicted"/>
<evidence type="ECO:0000313" key="2">
    <source>
        <dbReference type="Proteomes" id="UP000295818"/>
    </source>
</evidence>
<dbReference type="Proteomes" id="UP000295818">
    <property type="component" value="Unassembled WGS sequence"/>
</dbReference>
<evidence type="ECO:0000313" key="1">
    <source>
        <dbReference type="EMBL" id="TCO12885.1"/>
    </source>
</evidence>
<name>A0ABY2B9L8_9ACTN</name>
<comment type="caution">
    <text evidence="1">The sequence shown here is derived from an EMBL/GenBank/DDBJ whole genome shotgun (WGS) entry which is preliminary data.</text>
</comment>
<dbReference type="RefSeq" id="WP_132333438.1">
    <property type="nucleotide sequence ID" value="NZ_SLWM01000024.1"/>
</dbReference>